<protein>
    <submittedName>
        <fullName evidence="2">Unannotated protein</fullName>
    </submittedName>
</protein>
<reference evidence="2" key="1">
    <citation type="submission" date="2020-05" db="EMBL/GenBank/DDBJ databases">
        <authorList>
            <person name="Chiriac C."/>
            <person name="Salcher M."/>
            <person name="Ghai R."/>
            <person name="Kavagutti S V."/>
        </authorList>
    </citation>
    <scope>NUCLEOTIDE SEQUENCE</scope>
</reference>
<keyword evidence="1" id="KW-0812">Transmembrane</keyword>
<evidence type="ECO:0000313" key="2">
    <source>
        <dbReference type="EMBL" id="CAB4760921.1"/>
    </source>
</evidence>
<proteinExistence type="predicted"/>
<dbReference type="AlphaFoldDB" id="A0A6J6ULT1"/>
<keyword evidence="1" id="KW-0472">Membrane</keyword>
<organism evidence="2">
    <name type="scientific">freshwater metagenome</name>
    <dbReference type="NCBI Taxonomy" id="449393"/>
    <lineage>
        <taxon>unclassified sequences</taxon>
        <taxon>metagenomes</taxon>
        <taxon>ecological metagenomes</taxon>
    </lineage>
</organism>
<gene>
    <name evidence="2" type="ORF">UFOPK2850_01125</name>
</gene>
<feature type="transmembrane region" description="Helical" evidence="1">
    <location>
        <begin position="38"/>
        <end position="60"/>
    </location>
</feature>
<name>A0A6J6ULT1_9ZZZZ</name>
<keyword evidence="1" id="KW-1133">Transmembrane helix</keyword>
<sequence length="68" mass="7539">MQRRGNENLRHFLLPGFCAGLTTFSAVAGLTLEPKEGGQLFLFHNVMFSMVVIVVVLPIARKLIPVRS</sequence>
<evidence type="ECO:0000256" key="1">
    <source>
        <dbReference type="SAM" id="Phobius"/>
    </source>
</evidence>
<accession>A0A6J6ULT1</accession>
<dbReference type="EMBL" id="CAEZZH010000014">
    <property type="protein sequence ID" value="CAB4760921.1"/>
    <property type="molecule type" value="Genomic_DNA"/>
</dbReference>
<feature type="transmembrane region" description="Helical" evidence="1">
    <location>
        <begin position="12"/>
        <end position="32"/>
    </location>
</feature>